<feature type="region of interest" description="Disordered" evidence="1">
    <location>
        <begin position="1"/>
        <end position="95"/>
    </location>
</feature>
<organism evidence="3">
    <name type="scientific">Leptosphaeria maculans (strain JN3 / isolate v23.1.3 / race Av1-4-5-6-7-8)</name>
    <name type="common">Blackleg fungus</name>
    <name type="synonym">Phoma lingam</name>
    <dbReference type="NCBI Taxonomy" id="985895"/>
    <lineage>
        <taxon>Eukaryota</taxon>
        <taxon>Fungi</taxon>
        <taxon>Dikarya</taxon>
        <taxon>Ascomycota</taxon>
        <taxon>Pezizomycotina</taxon>
        <taxon>Dothideomycetes</taxon>
        <taxon>Pleosporomycetidae</taxon>
        <taxon>Pleosporales</taxon>
        <taxon>Pleosporineae</taxon>
        <taxon>Leptosphaeriaceae</taxon>
        <taxon>Plenodomus</taxon>
        <taxon>Plenodomus lingam/Leptosphaeria maculans species complex</taxon>
    </lineage>
</organism>
<gene>
    <name evidence="2" type="ORF">LEMA_uP043620.1</name>
</gene>
<dbReference type="InParanoid" id="E4ZPS6"/>
<dbReference type="EMBL" id="FP929105">
    <property type="protein sequence ID" value="CBX93461.1"/>
    <property type="molecule type" value="Genomic_DNA"/>
</dbReference>
<feature type="compositionally biased region" description="Basic and acidic residues" evidence="1">
    <location>
        <begin position="1"/>
        <end position="10"/>
    </location>
</feature>
<name>E4ZPS6_LEPMJ</name>
<reference evidence="3" key="1">
    <citation type="journal article" date="2011" name="Nat. Commun.">
        <title>Effector diversification within compartments of the Leptosphaeria maculans genome affected by Repeat-Induced Point mutations.</title>
        <authorList>
            <person name="Rouxel T."/>
            <person name="Grandaubert J."/>
            <person name="Hane J.K."/>
            <person name="Hoede C."/>
            <person name="van de Wouw A.P."/>
            <person name="Couloux A."/>
            <person name="Dominguez V."/>
            <person name="Anthouard V."/>
            <person name="Bally P."/>
            <person name="Bourras S."/>
            <person name="Cozijnsen A.J."/>
            <person name="Ciuffetti L.M."/>
            <person name="Degrave A."/>
            <person name="Dilmaghani A."/>
            <person name="Duret L."/>
            <person name="Fudal I."/>
            <person name="Goodwin S.B."/>
            <person name="Gout L."/>
            <person name="Glaser N."/>
            <person name="Linglin J."/>
            <person name="Kema G.H.J."/>
            <person name="Lapalu N."/>
            <person name="Lawrence C.B."/>
            <person name="May K."/>
            <person name="Meyer M."/>
            <person name="Ollivier B."/>
            <person name="Poulain J."/>
            <person name="Schoch C.L."/>
            <person name="Simon A."/>
            <person name="Spatafora J.W."/>
            <person name="Stachowiak A."/>
            <person name="Turgeon B.G."/>
            <person name="Tyler B.M."/>
            <person name="Vincent D."/>
            <person name="Weissenbach J."/>
            <person name="Amselem J."/>
            <person name="Quesneville H."/>
            <person name="Oliver R.P."/>
            <person name="Wincker P."/>
            <person name="Balesdent M.-H."/>
            <person name="Howlett B.J."/>
        </authorList>
    </citation>
    <scope>NUCLEOTIDE SEQUENCE [LARGE SCALE GENOMIC DNA]</scope>
    <source>
        <strain evidence="3">JN3 / isolate v23.1.3 / race Av1-4-5-6-7-8</strain>
    </source>
</reference>
<protein>
    <submittedName>
        <fullName evidence="2">Predicted protein</fullName>
    </submittedName>
</protein>
<evidence type="ECO:0000256" key="1">
    <source>
        <dbReference type="SAM" id="MobiDB-lite"/>
    </source>
</evidence>
<sequence>MAHTRREADTSSKVGAWPVAKDQRPRPGTRGRGGGGEGANSAAGGTRATAPLHPRKTTESNEAPRRMQRPSLGTTAPAAGALSGVSSGLEITNGE</sequence>
<evidence type="ECO:0000313" key="2">
    <source>
        <dbReference type="EMBL" id="CBX93461.1"/>
    </source>
</evidence>
<dbReference type="HOGENOM" id="CLU_2373162_0_0_1"/>
<feature type="compositionally biased region" description="Polar residues" evidence="1">
    <location>
        <begin position="84"/>
        <end position="95"/>
    </location>
</feature>
<dbReference type="Proteomes" id="UP000002668">
    <property type="component" value="Genome"/>
</dbReference>
<keyword evidence="3" id="KW-1185">Reference proteome</keyword>
<proteinExistence type="predicted"/>
<dbReference type="AlphaFoldDB" id="E4ZPS6"/>
<evidence type="ECO:0000313" key="3">
    <source>
        <dbReference type="Proteomes" id="UP000002668"/>
    </source>
</evidence>
<accession>E4ZPS6</accession>
<dbReference type="VEuPathDB" id="FungiDB:LEMA_uP043620.1"/>
<feature type="compositionally biased region" description="Basic and acidic residues" evidence="1">
    <location>
        <begin position="56"/>
        <end position="65"/>
    </location>
</feature>